<evidence type="ECO:0000313" key="1">
    <source>
        <dbReference type="EMBL" id="MBO2445624.1"/>
    </source>
</evidence>
<evidence type="ECO:0000313" key="2">
    <source>
        <dbReference type="Proteomes" id="UP000669179"/>
    </source>
</evidence>
<dbReference type="SUPFAM" id="SSF47413">
    <property type="entry name" value="lambda repressor-like DNA-binding domains"/>
    <property type="match status" value="1"/>
</dbReference>
<dbReference type="AlphaFoldDB" id="A0A939PAD0"/>
<sequence>MTARIPSISDVIRRPCESCGRPRLASTLRQERINRQWSQHHLAAQLRRSANPQERRHLPALPVIQRMIRAWEAGDTTPGEVYERLYCRVFDMAYDDLFIVVFMEVLPGLDGPLLIAEPSPAGTA</sequence>
<dbReference type="GO" id="GO:0003677">
    <property type="term" value="F:DNA binding"/>
    <property type="evidence" value="ECO:0007669"/>
    <property type="project" value="InterPro"/>
</dbReference>
<dbReference type="InterPro" id="IPR010982">
    <property type="entry name" value="Lambda_DNA-bd_dom_sf"/>
</dbReference>
<keyword evidence="2" id="KW-1185">Reference proteome</keyword>
<reference evidence="1" key="1">
    <citation type="submission" date="2021-03" db="EMBL/GenBank/DDBJ databases">
        <authorList>
            <person name="Kanchanasin P."/>
            <person name="Saeng-In P."/>
            <person name="Phongsopitanun W."/>
            <person name="Yuki M."/>
            <person name="Kudo T."/>
            <person name="Ohkuma M."/>
            <person name="Tanasupawat S."/>
        </authorList>
    </citation>
    <scope>NUCLEOTIDE SEQUENCE</scope>
    <source>
        <strain evidence="1">GKU 128</strain>
    </source>
</reference>
<dbReference type="EMBL" id="JAGEOJ010000001">
    <property type="protein sequence ID" value="MBO2445624.1"/>
    <property type="molecule type" value="Genomic_DNA"/>
</dbReference>
<organism evidence="1 2">
    <name type="scientific">Actinomadura barringtoniae</name>
    <dbReference type="NCBI Taxonomy" id="1427535"/>
    <lineage>
        <taxon>Bacteria</taxon>
        <taxon>Bacillati</taxon>
        <taxon>Actinomycetota</taxon>
        <taxon>Actinomycetes</taxon>
        <taxon>Streptosporangiales</taxon>
        <taxon>Thermomonosporaceae</taxon>
        <taxon>Actinomadura</taxon>
    </lineage>
</organism>
<dbReference type="Proteomes" id="UP000669179">
    <property type="component" value="Unassembled WGS sequence"/>
</dbReference>
<name>A0A939PAD0_9ACTN</name>
<protein>
    <submittedName>
        <fullName evidence="1">Uncharacterized protein</fullName>
    </submittedName>
</protein>
<dbReference type="Gene3D" id="1.10.260.40">
    <property type="entry name" value="lambda repressor-like DNA-binding domains"/>
    <property type="match status" value="1"/>
</dbReference>
<gene>
    <name evidence="1" type="ORF">J4573_00830</name>
</gene>
<proteinExistence type="predicted"/>
<dbReference type="RefSeq" id="WP_208253234.1">
    <property type="nucleotide sequence ID" value="NZ_JAGEOJ010000001.1"/>
</dbReference>
<accession>A0A939PAD0</accession>
<comment type="caution">
    <text evidence="1">The sequence shown here is derived from an EMBL/GenBank/DDBJ whole genome shotgun (WGS) entry which is preliminary data.</text>
</comment>